<dbReference type="InterPro" id="IPR007049">
    <property type="entry name" value="Carb-sel_porin_OprB"/>
</dbReference>
<dbReference type="InterPro" id="IPR051465">
    <property type="entry name" value="Cell_Envelope_Struct_Comp"/>
</dbReference>
<comment type="similarity">
    <text evidence="1 2">Belongs to the OprB family.</text>
</comment>
<organism evidence="5 6">
    <name type="scientific">Anabaenopsis arnoldii</name>
    <dbReference type="NCBI Taxonomy" id="2152938"/>
    <lineage>
        <taxon>Bacteria</taxon>
        <taxon>Bacillati</taxon>
        <taxon>Cyanobacteriota</taxon>
        <taxon>Cyanophyceae</taxon>
        <taxon>Nostocales</taxon>
        <taxon>Nodulariaceae</taxon>
        <taxon>Anabaenopsis</taxon>
    </lineage>
</organism>
<dbReference type="PANTHER" id="PTHR43308:SF1">
    <property type="entry name" value="OUTER MEMBRANE PROTEIN ALPHA"/>
    <property type="match status" value="1"/>
</dbReference>
<accession>A0ABT5AQ77</accession>
<evidence type="ECO:0000259" key="4">
    <source>
        <dbReference type="PROSITE" id="PS51272"/>
    </source>
</evidence>
<dbReference type="PROSITE" id="PS51272">
    <property type="entry name" value="SLH"/>
    <property type="match status" value="1"/>
</dbReference>
<feature type="domain" description="SLH" evidence="4">
    <location>
        <begin position="57"/>
        <end position="121"/>
    </location>
</feature>
<feature type="coiled-coil region" evidence="3">
    <location>
        <begin position="138"/>
        <end position="165"/>
    </location>
</feature>
<name>A0ABT5AQ77_9CYAN</name>
<evidence type="ECO:0000313" key="5">
    <source>
        <dbReference type="EMBL" id="MDB9539476.1"/>
    </source>
</evidence>
<dbReference type="InterPro" id="IPR001119">
    <property type="entry name" value="SLH_dom"/>
</dbReference>
<dbReference type="InterPro" id="IPR038673">
    <property type="entry name" value="OprB_sf"/>
</dbReference>
<reference evidence="5 6" key="1">
    <citation type="submission" date="2023-01" db="EMBL/GenBank/DDBJ databases">
        <title>Genomes from the Australian National Cyanobacteria Reference Collection.</title>
        <authorList>
            <person name="Willis A."/>
            <person name="Lee E.M.F."/>
        </authorList>
    </citation>
    <scope>NUCLEOTIDE SEQUENCE [LARGE SCALE GENOMIC DNA]</scope>
    <source>
        <strain evidence="5 6">CS-1033</strain>
    </source>
</reference>
<gene>
    <name evidence="5" type="ORF">PN457_07360</name>
</gene>
<dbReference type="Proteomes" id="UP001212499">
    <property type="component" value="Unassembled WGS sequence"/>
</dbReference>
<dbReference type="PANTHER" id="PTHR43308">
    <property type="entry name" value="OUTER MEMBRANE PROTEIN ALPHA-RELATED"/>
    <property type="match status" value="1"/>
</dbReference>
<evidence type="ECO:0000313" key="6">
    <source>
        <dbReference type="Proteomes" id="UP001212499"/>
    </source>
</evidence>
<evidence type="ECO:0000256" key="1">
    <source>
        <dbReference type="ARBA" id="ARBA00008769"/>
    </source>
</evidence>
<keyword evidence="2" id="KW-0732">Signal</keyword>
<proteinExistence type="inferred from homology"/>
<keyword evidence="3" id="KW-0175">Coiled coil</keyword>
<dbReference type="NCBIfam" id="NF033921">
    <property type="entry name" value="por_somb"/>
    <property type="match status" value="1"/>
</dbReference>
<keyword evidence="6" id="KW-1185">Reference proteome</keyword>
<comment type="caution">
    <text evidence="5">The sequence shown here is derived from an EMBL/GenBank/DDBJ whole genome shotgun (WGS) entry which is preliminary data.</text>
</comment>
<protein>
    <submittedName>
        <fullName evidence="5">Iron uptake porin</fullName>
    </submittedName>
</protein>
<dbReference type="Pfam" id="PF04966">
    <property type="entry name" value="OprB"/>
    <property type="match status" value="1"/>
</dbReference>
<dbReference type="InterPro" id="IPR047684">
    <property type="entry name" value="Por_som-like"/>
</dbReference>
<feature type="chain" id="PRO_5044997599" evidence="2">
    <location>
        <begin position="28"/>
        <end position="520"/>
    </location>
</feature>
<dbReference type="RefSeq" id="WP_271732366.1">
    <property type="nucleotide sequence ID" value="NZ_JANQDP010000090.1"/>
</dbReference>
<feature type="signal peptide" evidence="2">
    <location>
        <begin position="1"/>
        <end position="27"/>
    </location>
</feature>
<dbReference type="EMBL" id="JAQMUH010000088">
    <property type="protein sequence ID" value="MDB9539476.1"/>
    <property type="molecule type" value="Genomic_DNA"/>
</dbReference>
<evidence type="ECO:0000256" key="3">
    <source>
        <dbReference type="SAM" id="Coils"/>
    </source>
</evidence>
<sequence>MREFWKYLPISPVFACNILLFSGSVYAGEIPTTSVIQNQETQAHNLTTGEVIAQTTSVSQLSDVRPTDWAFQALRSLIERYGCISGYPDNTFRGNRTLTRYEFAAALNACLDRVNELIAEATTNVVTQQDILRLQRLQEEFSAELATLRGRVDLLEARTSKLEANQFSTTTKLQGEVVAVMSGVLGDDQSITQKNTTLGLRSRIEFVTSFTGQDTLFTRIAANNLLSPNISTPEGGLAFAGGTGTTDAQIDTVFYKFPLSANTQVVAIANNGAADDITNTVNILDGDGSRGALSTFGTRNPIYNQLGGAGLGVSHQFGDRLALNLGYLTTTPNEPSDGSGLFNGPYGALAQLTLKPSDRISLGLTYINSYRKPLVSGSTNAIFQNIDTPFSSNSYGLQASIGISERFVLGGWAGYTNSQLTGNPGKAEIWNYAVTLGFPDLGKRGNLAGIIAGVEPKVTTSTILGVSTDPDTSYHLEAFYQYQLSDNITITPGLIWLTSPNHNNNNNDVVIGALRTRFSF</sequence>
<dbReference type="Pfam" id="PF00395">
    <property type="entry name" value="SLH"/>
    <property type="match status" value="1"/>
</dbReference>
<evidence type="ECO:0000256" key="2">
    <source>
        <dbReference type="RuleBase" id="RU363072"/>
    </source>
</evidence>
<dbReference type="Gene3D" id="2.40.160.180">
    <property type="entry name" value="Carbohydrate-selective porin OprB"/>
    <property type="match status" value="1"/>
</dbReference>